<dbReference type="RefSeq" id="WP_307235544.1">
    <property type="nucleotide sequence ID" value="NZ_JAUSUZ010000001.1"/>
</dbReference>
<organism evidence="2 3">
    <name type="scientific">Catenuloplanes indicus</name>
    <dbReference type="NCBI Taxonomy" id="137267"/>
    <lineage>
        <taxon>Bacteria</taxon>
        <taxon>Bacillati</taxon>
        <taxon>Actinomycetota</taxon>
        <taxon>Actinomycetes</taxon>
        <taxon>Micromonosporales</taxon>
        <taxon>Micromonosporaceae</taxon>
        <taxon>Catenuloplanes</taxon>
    </lineage>
</organism>
<proteinExistence type="predicted"/>
<reference evidence="2 3" key="1">
    <citation type="submission" date="2023-07" db="EMBL/GenBank/DDBJ databases">
        <title>Sequencing the genomes of 1000 actinobacteria strains.</title>
        <authorList>
            <person name="Klenk H.-P."/>
        </authorList>
    </citation>
    <scope>NUCLEOTIDE SEQUENCE [LARGE SCALE GENOMIC DNA]</scope>
    <source>
        <strain evidence="2 3">DSM 44709</strain>
    </source>
</reference>
<dbReference type="InterPro" id="IPR036597">
    <property type="entry name" value="Fido-like_dom_sf"/>
</dbReference>
<dbReference type="EMBL" id="JAUSUZ010000001">
    <property type="protein sequence ID" value="MDQ0364270.1"/>
    <property type="molecule type" value="Genomic_DNA"/>
</dbReference>
<gene>
    <name evidence="2" type="ORF">J2S42_000939</name>
</gene>
<dbReference type="AlphaFoldDB" id="A0AAE3VWF1"/>
<dbReference type="SUPFAM" id="SSF140931">
    <property type="entry name" value="Fic-like"/>
    <property type="match status" value="1"/>
</dbReference>
<dbReference type="Gene3D" id="1.10.3290.10">
    <property type="entry name" value="Fido-like domain"/>
    <property type="match status" value="1"/>
</dbReference>
<feature type="domain" description="Fido" evidence="1">
    <location>
        <begin position="1"/>
        <end position="69"/>
    </location>
</feature>
<evidence type="ECO:0000313" key="2">
    <source>
        <dbReference type="EMBL" id="MDQ0364270.1"/>
    </source>
</evidence>
<keyword evidence="3" id="KW-1185">Reference proteome</keyword>
<sequence>MAARAARAYLDVVFHHPYDDGNARLGGLVLQFVLLRAGVALDDVHPILTTVRRADDPDGAAGLARLIHGTALATARRHLRTGRVDRAAGSPPVLP</sequence>
<accession>A0AAE3VWF1</accession>
<evidence type="ECO:0000259" key="1">
    <source>
        <dbReference type="PROSITE" id="PS51459"/>
    </source>
</evidence>
<evidence type="ECO:0000313" key="3">
    <source>
        <dbReference type="Proteomes" id="UP001240236"/>
    </source>
</evidence>
<dbReference type="Proteomes" id="UP001240236">
    <property type="component" value="Unassembled WGS sequence"/>
</dbReference>
<protein>
    <recommendedName>
        <fullName evidence="1">Fido domain-containing protein</fullName>
    </recommendedName>
</protein>
<comment type="caution">
    <text evidence="2">The sequence shown here is derived from an EMBL/GenBank/DDBJ whole genome shotgun (WGS) entry which is preliminary data.</text>
</comment>
<dbReference type="InterPro" id="IPR003812">
    <property type="entry name" value="Fido"/>
</dbReference>
<dbReference type="PROSITE" id="PS51459">
    <property type="entry name" value="FIDO"/>
    <property type="match status" value="1"/>
</dbReference>
<name>A0AAE3VWF1_9ACTN</name>